<dbReference type="AlphaFoldDB" id="A0ABD2LXA1"/>
<keyword evidence="2" id="KW-0472">Membrane</keyword>
<feature type="transmembrane region" description="Helical" evidence="2">
    <location>
        <begin position="78"/>
        <end position="100"/>
    </location>
</feature>
<dbReference type="Proteomes" id="UP001620626">
    <property type="component" value="Unassembled WGS sequence"/>
</dbReference>
<comment type="caution">
    <text evidence="3">The sequence shown here is derived from an EMBL/GenBank/DDBJ whole genome shotgun (WGS) entry which is preliminary data.</text>
</comment>
<evidence type="ECO:0000256" key="1">
    <source>
        <dbReference type="SAM" id="MobiDB-lite"/>
    </source>
</evidence>
<gene>
    <name evidence="3" type="ORF">niasHT_005894</name>
</gene>
<name>A0ABD2LXA1_9BILA</name>
<evidence type="ECO:0000313" key="3">
    <source>
        <dbReference type="EMBL" id="KAL3119834.1"/>
    </source>
</evidence>
<protein>
    <submittedName>
        <fullName evidence="3">Uncharacterized protein</fullName>
    </submittedName>
</protein>
<proteinExistence type="predicted"/>
<evidence type="ECO:0000256" key="2">
    <source>
        <dbReference type="SAM" id="Phobius"/>
    </source>
</evidence>
<evidence type="ECO:0000313" key="4">
    <source>
        <dbReference type="Proteomes" id="UP001620626"/>
    </source>
</evidence>
<accession>A0ABD2LXA1</accession>
<sequence>MHFVRMEWSIRVPLLIRRWVVRNYLELIQQEVRQIRSNQQMVAQQQQQNHQQNQQQQQQHHQYGTPNNSPTATTTSCVSSTMLITIILLQTVALGALIFIRSKSDKAKFY</sequence>
<organism evidence="3 4">
    <name type="scientific">Heterodera trifolii</name>
    <dbReference type="NCBI Taxonomy" id="157864"/>
    <lineage>
        <taxon>Eukaryota</taxon>
        <taxon>Metazoa</taxon>
        <taxon>Ecdysozoa</taxon>
        <taxon>Nematoda</taxon>
        <taxon>Chromadorea</taxon>
        <taxon>Rhabditida</taxon>
        <taxon>Tylenchina</taxon>
        <taxon>Tylenchomorpha</taxon>
        <taxon>Tylenchoidea</taxon>
        <taxon>Heteroderidae</taxon>
        <taxon>Heteroderinae</taxon>
        <taxon>Heterodera</taxon>
    </lineage>
</organism>
<dbReference type="EMBL" id="JBICBT010000229">
    <property type="protein sequence ID" value="KAL3119834.1"/>
    <property type="molecule type" value="Genomic_DNA"/>
</dbReference>
<reference evidence="3 4" key="1">
    <citation type="submission" date="2024-10" db="EMBL/GenBank/DDBJ databases">
        <authorList>
            <person name="Kim D."/>
        </authorList>
    </citation>
    <scope>NUCLEOTIDE SEQUENCE [LARGE SCALE GENOMIC DNA]</scope>
    <source>
        <strain evidence="3">BH-2024</strain>
    </source>
</reference>
<keyword evidence="4" id="KW-1185">Reference proteome</keyword>
<keyword evidence="2" id="KW-1133">Transmembrane helix</keyword>
<feature type="region of interest" description="Disordered" evidence="1">
    <location>
        <begin position="43"/>
        <end position="74"/>
    </location>
</feature>
<keyword evidence="2" id="KW-0812">Transmembrane</keyword>